<protein>
    <submittedName>
        <fullName evidence="2">Uncharacterized protein</fullName>
    </submittedName>
</protein>
<proteinExistence type="predicted"/>
<accession>A0A1I5TBS1</accession>
<organism evidence="2 3">
    <name type="scientific">Tranquillimonas alkanivorans</name>
    <dbReference type="NCBI Taxonomy" id="441119"/>
    <lineage>
        <taxon>Bacteria</taxon>
        <taxon>Pseudomonadati</taxon>
        <taxon>Pseudomonadota</taxon>
        <taxon>Alphaproteobacteria</taxon>
        <taxon>Rhodobacterales</taxon>
        <taxon>Roseobacteraceae</taxon>
        <taxon>Tranquillimonas</taxon>
    </lineage>
</organism>
<feature type="chain" id="PRO_5011791125" evidence="1">
    <location>
        <begin position="21"/>
        <end position="193"/>
    </location>
</feature>
<dbReference type="AlphaFoldDB" id="A0A1I5TBS1"/>
<evidence type="ECO:0000313" key="2">
    <source>
        <dbReference type="EMBL" id="SFP80107.1"/>
    </source>
</evidence>
<keyword evidence="3" id="KW-1185">Reference proteome</keyword>
<evidence type="ECO:0000256" key="1">
    <source>
        <dbReference type="SAM" id="SignalP"/>
    </source>
</evidence>
<keyword evidence="1" id="KW-0732">Signal</keyword>
<reference evidence="2 3" key="1">
    <citation type="submission" date="2016-10" db="EMBL/GenBank/DDBJ databases">
        <authorList>
            <person name="de Groot N.N."/>
        </authorList>
    </citation>
    <scope>NUCLEOTIDE SEQUENCE [LARGE SCALE GENOMIC DNA]</scope>
    <source>
        <strain evidence="2 3">DSM 19547</strain>
    </source>
</reference>
<name>A0A1I5TBS1_9RHOB</name>
<dbReference type="RefSeq" id="WP_093423657.1">
    <property type="nucleotide sequence ID" value="NZ_FOXA01000013.1"/>
</dbReference>
<dbReference type="Proteomes" id="UP000199356">
    <property type="component" value="Unassembled WGS sequence"/>
</dbReference>
<sequence>MTLRSLAAICGVLVAGAAVADDFNLDDLRAAVEKYKDVNVALADGYVPDPSGACVSAAAEGLPAELGGMGIHYLHPARLKLTGDAPRVDGESTHTDFMVPAILLYEPQADGTLELVGIENLVFEKAWRAAGNATAPMMNGRMWDHMADDADTPHDEAHGFMPHYDQHVWLFRENPAGEFEPFNANVTCDHLSR</sequence>
<feature type="signal peptide" evidence="1">
    <location>
        <begin position="1"/>
        <end position="20"/>
    </location>
</feature>
<dbReference type="STRING" id="441119.SAMN04488047_11319"/>
<gene>
    <name evidence="2" type="ORF">SAMN04488047_11319</name>
</gene>
<dbReference type="EMBL" id="FOXA01000013">
    <property type="protein sequence ID" value="SFP80107.1"/>
    <property type="molecule type" value="Genomic_DNA"/>
</dbReference>
<evidence type="ECO:0000313" key="3">
    <source>
        <dbReference type="Proteomes" id="UP000199356"/>
    </source>
</evidence>
<dbReference type="OrthoDB" id="2449873at2"/>